<dbReference type="EMBL" id="CM000578">
    <property type="protein sequence ID" value="EWG36808.1"/>
    <property type="molecule type" value="Genomic_DNA"/>
</dbReference>
<organism evidence="2 3">
    <name type="scientific">Gibberella moniliformis (strain M3125 / FGSC 7600)</name>
    <name type="common">Maize ear and stalk rot fungus</name>
    <name type="synonym">Fusarium verticillioides</name>
    <dbReference type="NCBI Taxonomy" id="334819"/>
    <lineage>
        <taxon>Eukaryota</taxon>
        <taxon>Fungi</taxon>
        <taxon>Dikarya</taxon>
        <taxon>Ascomycota</taxon>
        <taxon>Pezizomycotina</taxon>
        <taxon>Sordariomycetes</taxon>
        <taxon>Hypocreomycetidae</taxon>
        <taxon>Hypocreales</taxon>
        <taxon>Nectriaceae</taxon>
        <taxon>Fusarium</taxon>
        <taxon>Fusarium fujikuroi species complex</taxon>
    </lineage>
</organism>
<keyword evidence="3" id="KW-1185">Reference proteome</keyword>
<dbReference type="VEuPathDB" id="FungiDB:FVEG_14716"/>
<dbReference type="EMBL" id="DS022242">
    <property type="protein sequence ID" value="EWG36808.1"/>
    <property type="molecule type" value="Genomic_DNA"/>
</dbReference>
<sequence length="157" mass="17836">MIFILHLLPCLALLRVKIAARNNQINLAGSTYTSRIFVQPPPPSLGSYISDQSKRNKELDFSALVGSRISYQWLLLLCLQPYLCPYQWIIHISSNWALIPSHPSPAITDLAGRSSILGIRFGLRWAWDEFPHQTIYALMTNDVVLFVEQYLAFTSIS</sequence>
<name>W7LB29_GIBM7</name>
<dbReference type="Proteomes" id="UP000009096">
    <property type="component" value="Chromosome 1"/>
</dbReference>
<feature type="signal peptide" evidence="1">
    <location>
        <begin position="1"/>
        <end position="20"/>
    </location>
</feature>
<feature type="chain" id="PRO_5004895781" evidence="1">
    <location>
        <begin position="21"/>
        <end position="157"/>
    </location>
</feature>
<gene>
    <name evidence="2" type="ORF">FVEG_14716</name>
</gene>
<dbReference type="GeneID" id="30071592"/>
<accession>W7LB29</accession>
<dbReference type="RefSeq" id="XP_018742999.1">
    <property type="nucleotide sequence ID" value="XM_018903686.1"/>
</dbReference>
<dbReference type="KEGG" id="fvr:FVEG_14716"/>
<evidence type="ECO:0000313" key="2">
    <source>
        <dbReference type="EMBL" id="EWG36808.1"/>
    </source>
</evidence>
<reference evidence="2 3" key="1">
    <citation type="journal article" date="2010" name="Nature">
        <title>Comparative genomics reveals mobile pathogenicity chromosomes in Fusarium.</title>
        <authorList>
            <person name="Ma L.J."/>
            <person name="van der Does H.C."/>
            <person name="Borkovich K.A."/>
            <person name="Coleman J.J."/>
            <person name="Daboussi M.J."/>
            <person name="Di Pietro A."/>
            <person name="Dufresne M."/>
            <person name="Freitag M."/>
            <person name="Grabherr M."/>
            <person name="Henrissat B."/>
            <person name="Houterman P.M."/>
            <person name="Kang S."/>
            <person name="Shim W.B."/>
            <person name="Woloshuk C."/>
            <person name="Xie X."/>
            <person name="Xu J.R."/>
            <person name="Antoniw J."/>
            <person name="Baker S.E."/>
            <person name="Bluhm B.H."/>
            <person name="Breakspear A."/>
            <person name="Brown D.W."/>
            <person name="Butchko R.A."/>
            <person name="Chapman S."/>
            <person name="Coulson R."/>
            <person name="Coutinho P.M."/>
            <person name="Danchin E.G."/>
            <person name="Diener A."/>
            <person name="Gale L.R."/>
            <person name="Gardiner D.M."/>
            <person name="Goff S."/>
            <person name="Hammond-Kosack K.E."/>
            <person name="Hilburn K."/>
            <person name="Hua-Van A."/>
            <person name="Jonkers W."/>
            <person name="Kazan K."/>
            <person name="Kodira C.D."/>
            <person name="Koehrsen M."/>
            <person name="Kumar L."/>
            <person name="Lee Y.H."/>
            <person name="Li L."/>
            <person name="Manners J.M."/>
            <person name="Miranda-Saavedra D."/>
            <person name="Mukherjee M."/>
            <person name="Park G."/>
            <person name="Park J."/>
            <person name="Park S.Y."/>
            <person name="Proctor R.H."/>
            <person name="Regev A."/>
            <person name="Ruiz-Roldan M.C."/>
            <person name="Sain D."/>
            <person name="Sakthikumar S."/>
            <person name="Sykes S."/>
            <person name="Schwartz D.C."/>
            <person name="Turgeon B.G."/>
            <person name="Wapinski I."/>
            <person name="Yoder O."/>
            <person name="Young S."/>
            <person name="Zeng Q."/>
            <person name="Zhou S."/>
            <person name="Galagan J."/>
            <person name="Cuomo C.A."/>
            <person name="Kistler H.C."/>
            <person name="Rep M."/>
        </authorList>
    </citation>
    <scope>NUCLEOTIDE SEQUENCE [LARGE SCALE GENOMIC DNA]</scope>
    <source>
        <strain evidence="3">M3125 / FGSC 7600</strain>
    </source>
</reference>
<evidence type="ECO:0000313" key="3">
    <source>
        <dbReference type="Proteomes" id="UP000009096"/>
    </source>
</evidence>
<evidence type="ECO:0000256" key="1">
    <source>
        <dbReference type="SAM" id="SignalP"/>
    </source>
</evidence>
<proteinExistence type="predicted"/>
<dbReference type="AlphaFoldDB" id="W7LB29"/>
<protein>
    <submittedName>
        <fullName evidence="2">Uncharacterized protein</fullName>
    </submittedName>
</protein>
<keyword evidence="1" id="KW-0732">Signal</keyword>